<sequence>MPQYTMRQGGIVLPAWRRISYLELELATDGFCETNLIGKGGFGSVYKGKLHDGKEIAVKVFNLQQEERALRSFDVECQVKSNIRHRNLVKIISSCTNLDFKALILEYMPKGSLEKLLYSHNYCLDILQRLNIMIDVASALHYLHQGFFTPIVHCDLKPSNILLDEDMVAHVSDLGIAKLLGEGDSMTRTRTMFTIGRLLREYNFLVGDSQGRFCDSSQSLLEGGEVLGAVDFSKGAAVDFGKELKFYLLGIKAWRLQVRWELLGVLVGFALGLIPSFTYMFLGASSLFSLDCFGLDVTIVGKVVGSALMQLPCWVFGVKHYWTVGANSEDGRADQVRLGACDVPLGRADAIGKLMGTHSDRIGQRCTGCTRRGREQCTEGVHFGHGQHTDDSHNGETNYGLSVQFLMDNSSSKIVPFGHQLVEEGQVGEPLFSLHMLRQFLLLGGGSFYLHFDGSWRNSAQSSGAFQGGTWVILATRGRVDTSGMACSWGRQVGFLEIADANLLTREQHLYAAKKDFIHAVFALAVDCTVENPEERADITKVVTLLKSIRIEYLANLIAARTGGHSGQNILQLH</sequence>
<comment type="catalytic activity">
    <reaction evidence="14">
        <text>L-seryl-[protein] + ATP = O-phospho-L-seryl-[protein] + ADP + H(+)</text>
        <dbReference type="Rhea" id="RHEA:17989"/>
        <dbReference type="Rhea" id="RHEA-COMP:9863"/>
        <dbReference type="Rhea" id="RHEA-COMP:11604"/>
        <dbReference type="ChEBI" id="CHEBI:15378"/>
        <dbReference type="ChEBI" id="CHEBI:29999"/>
        <dbReference type="ChEBI" id="CHEBI:30616"/>
        <dbReference type="ChEBI" id="CHEBI:83421"/>
        <dbReference type="ChEBI" id="CHEBI:456216"/>
        <dbReference type="EC" id="2.7.11.1"/>
    </reaction>
</comment>
<evidence type="ECO:0000256" key="14">
    <source>
        <dbReference type="ARBA" id="ARBA00048679"/>
    </source>
</evidence>
<evidence type="ECO:0000256" key="2">
    <source>
        <dbReference type="ARBA" id="ARBA00012513"/>
    </source>
</evidence>
<comment type="catalytic activity">
    <reaction evidence="13">
        <text>L-threonyl-[protein] + ATP = O-phospho-L-threonyl-[protein] + ADP + H(+)</text>
        <dbReference type="Rhea" id="RHEA:46608"/>
        <dbReference type="Rhea" id="RHEA-COMP:11060"/>
        <dbReference type="Rhea" id="RHEA-COMP:11605"/>
        <dbReference type="ChEBI" id="CHEBI:15378"/>
        <dbReference type="ChEBI" id="CHEBI:30013"/>
        <dbReference type="ChEBI" id="CHEBI:30616"/>
        <dbReference type="ChEBI" id="CHEBI:61977"/>
        <dbReference type="ChEBI" id="CHEBI:456216"/>
        <dbReference type="EC" id="2.7.11.1"/>
    </reaction>
</comment>
<dbReference type="AlphaFoldDB" id="A0A9Q0FVL7"/>
<evidence type="ECO:0000313" key="18">
    <source>
        <dbReference type="EMBL" id="KAJ4837186.1"/>
    </source>
</evidence>
<dbReference type="GO" id="GO:0016020">
    <property type="term" value="C:membrane"/>
    <property type="evidence" value="ECO:0007669"/>
    <property type="project" value="UniProtKB-SubCell"/>
</dbReference>
<accession>A0A9Q0FVL7</accession>
<keyword evidence="8 15" id="KW-0547">Nucleotide-binding</keyword>
<proteinExistence type="predicted"/>
<keyword evidence="6 16" id="KW-0812">Transmembrane</keyword>
<dbReference type="InterPro" id="IPR051809">
    <property type="entry name" value="Plant_receptor-like_S/T_kinase"/>
</dbReference>
<evidence type="ECO:0000259" key="17">
    <source>
        <dbReference type="PROSITE" id="PS50011"/>
    </source>
</evidence>
<dbReference type="PANTHER" id="PTHR27008">
    <property type="entry name" value="OS04G0122200 PROTEIN"/>
    <property type="match status" value="1"/>
</dbReference>
<evidence type="ECO:0000256" key="15">
    <source>
        <dbReference type="PROSITE-ProRule" id="PRU10141"/>
    </source>
</evidence>
<comment type="subcellular location">
    <subcellularLocation>
        <location evidence="1">Membrane</location>
    </subcellularLocation>
</comment>
<dbReference type="PROSITE" id="PS00107">
    <property type="entry name" value="PROTEIN_KINASE_ATP"/>
    <property type="match status" value="1"/>
</dbReference>
<evidence type="ECO:0000256" key="3">
    <source>
        <dbReference type="ARBA" id="ARBA00022527"/>
    </source>
</evidence>
<evidence type="ECO:0000256" key="5">
    <source>
        <dbReference type="ARBA" id="ARBA00022679"/>
    </source>
</evidence>
<keyword evidence="12 16" id="KW-0472">Membrane</keyword>
<feature type="transmembrane region" description="Helical" evidence="16">
    <location>
        <begin position="262"/>
        <end position="282"/>
    </location>
</feature>
<dbReference type="InterPro" id="IPR017441">
    <property type="entry name" value="Protein_kinase_ATP_BS"/>
</dbReference>
<keyword evidence="7" id="KW-0677">Repeat</keyword>
<evidence type="ECO:0000256" key="1">
    <source>
        <dbReference type="ARBA" id="ARBA00004370"/>
    </source>
</evidence>
<dbReference type="PROSITE" id="PS00108">
    <property type="entry name" value="PROTEIN_KINASE_ST"/>
    <property type="match status" value="1"/>
</dbReference>
<dbReference type="Gene3D" id="3.30.200.20">
    <property type="entry name" value="Phosphorylase Kinase, domain 1"/>
    <property type="match status" value="1"/>
</dbReference>
<keyword evidence="10 15" id="KW-0067">ATP-binding</keyword>
<dbReference type="GO" id="GO:0004674">
    <property type="term" value="F:protein serine/threonine kinase activity"/>
    <property type="evidence" value="ECO:0007669"/>
    <property type="project" value="UniProtKB-KW"/>
</dbReference>
<gene>
    <name evidence="18" type="ORF">Tsubulata_030084</name>
</gene>
<evidence type="ECO:0000256" key="8">
    <source>
        <dbReference type="ARBA" id="ARBA00022741"/>
    </source>
</evidence>
<dbReference type="PROSITE" id="PS50011">
    <property type="entry name" value="PROTEIN_KINASE_DOM"/>
    <property type="match status" value="1"/>
</dbReference>
<evidence type="ECO:0000256" key="6">
    <source>
        <dbReference type="ARBA" id="ARBA00022692"/>
    </source>
</evidence>
<reference evidence="18" key="2">
    <citation type="journal article" date="2023" name="Plants (Basel)">
        <title>Annotation of the Turnera subulata (Passifloraceae) Draft Genome Reveals the S-Locus Evolved after the Divergence of Turneroideae from Passifloroideae in a Stepwise Manner.</title>
        <authorList>
            <person name="Henning P.M."/>
            <person name="Roalson E.H."/>
            <person name="Mir W."/>
            <person name="McCubbin A.G."/>
            <person name="Shore J.S."/>
        </authorList>
    </citation>
    <scope>NUCLEOTIDE SEQUENCE</scope>
    <source>
        <strain evidence="18">F60SS</strain>
    </source>
</reference>
<dbReference type="InterPro" id="IPR011009">
    <property type="entry name" value="Kinase-like_dom_sf"/>
</dbReference>
<dbReference type="InterPro" id="IPR000719">
    <property type="entry name" value="Prot_kinase_dom"/>
</dbReference>
<keyword evidence="11 16" id="KW-1133">Transmembrane helix</keyword>
<name>A0A9Q0FVL7_9ROSI</name>
<dbReference type="InterPro" id="IPR008271">
    <property type="entry name" value="Ser/Thr_kinase_AS"/>
</dbReference>
<keyword evidence="3" id="KW-0723">Serine/threonine-protein kinase</keyword>
<dbReference type="EC" id="2.7.11.1" evidence="2"/>
<feature type="domain" description="Protein kinase" evidence="17">
    <location>
        <begin position="31"/>
        <end position="554"/>
    </location>
</feature>
<organism evidence="18 19">
    <name type="scientific">Turnera subulata</name>
    <dbReference type="NCBI Taxonomy" id="218843"/>
    <lineage>
        <taxon>Eukaryota</taxon>
        <taxon>Viridiplantae</taxon>
        <taxon>Streptophyta</taxon>
        <taxon>Embryophyta</taxon>
        <taxon>Tracheophyta</taxon>
        <taxon>Spermatophyta</taxon>
        <taxon>Magnoliopsida</taxon>
        <taxon>eudicotyledons</taxon>
        <taxon>Gunneridae</taxon>
        <taxon>Pentapetalae</taxon>
        <taxon>rosids</taxon>
        <taxon>fabids</taxon>
        <taxon>Malpighiales</taxon>
        <taxon>Passifloraceae</taxon>
        <taxon>Turnera</taxon>
    </lineage>
</organism>
<dbReference type="SMART" id="SM00220">
    <property type="entry name" value="S_TKc"/>
    <property type="match status" value="1"/>
</dbReference>
<evidence type="ECO:0000256" key="10">
    <source>
        <dbReference type="ARBA" id="ARBA00022840"/>
    </source>
</evidence>
<comment type="caution">
    <text evidence="18">The sequence shown here is derived from an EMBL/GenBank/DDBJ whole genome shotgun (WGS) entry which is preliminary data.</text>
</comment>
<keyword evidence="4" id="KW-0433">Leucine-rich repeat</keyword>
<reference evidence="18" key="1">
    <citation type="submission" date="2022-02" db="EMBL/GenBank/DDBJ databases">
        <authorList>
            <person name="Henning P.M."/>
            <person name="McCubbin A.G."/>
            <person name="Shore J.S."/>
        </authorList>
    </citation>
    <scope>NUCLEOTIDE SEQUENCE</scope>
    <source>
        <strain evidence="18">F60SS</strain>
        <tissue evidence="18">Leaves</tissue>
    </source>
</reference>
<dbReference type="OrthoDB" id="1724816at2759"/>
<evidence type="ECO:0000256" key="12">
    <source>
        <dbReference type="ARBA" id="ARBA00023136"/>
    </source>
</evidence>
<evidence type="ECO:0000313" key="19">
    <source>
        <dbReference type="Proteomes" id="UP001141552"/>
    </source>
</evidence>
<protein>
    <recommendedName>
        <fullName evidence="2">non-specific serine/threonine protein kinase</fullName>
        <ecNumber evidence="2">2.7.11.1</ecNumber>
    </recommendedName>
</protein>
<dbReference type="PANTHER" id="PTHR27008:SF398">
    <property type="entry name" value="PROTEIN KINASE DOMAIN-CONTAINING PROTEIN"/>
    <property type="match status" value="1"/>
</dbReference>
<evidence type="ECO:0000256" key="13">
    <source>
        <dbReference type="ARBA" id="ARBA00047899"/>
    </source>
</evidence>
<dbReference type="SUPFAM" id="SSF56112">
    <property type="entry name" value="Protein kinase-like (PK-like)"/>
    <property type="match status" value="1"/>
</dbReference>
<evidence type="ECO:0000256" key="11">
    <source>
        <dbReference type="ARBA" id="ARBA00022989"/>
    </source>
</evidence>
<evidence type="ECO:0000256" key="16">
    <source>
        <dbReference type="SAM" id="Phobius"/>
    </source>
</evidence>
<evidence type="ECO:0000256" key="4">
    <source>
        <dbReference type="ARBA" id="ARBA00022614"/>
    </source>
</evidence>
<keyword evidence="9" id="KW-0418">Kinase</keyword>
<evidence type="ECO:0000256" key="9">
    <source>
        <dbReference type="ARBA" id="ARBA00022777"/>
    </source>
</evidence>
<keyword evidence="5" id="KW-0808">Transferase</keyword>
<dbReference type="FunFam" id="3.30.200.20:FF:000661">
    <property type="entry name" value="Serine-threonine protein kinase plant-type"/>
    <property type="match status" value="1"/>
</dbReference>
<dbReference type="Gene3D" id="1.10.510.10">
    <property type="entry name" value="Transferase(Phosphotransferase) domain 1"/>
    <property type="match status" value="1"/>
</dbReference>
<evidence type="ECO:0000256" key="7">
    <source>
        <dbReference type="ARBA" id="ARBA00022737"/>
    </source>
</evidence>
<dbReference type="Proteomes" id="UP001141552">
    <property type="component" value="Unassembled WGS sequence"/>
</dbReference>
<dbReference type="GO" id="GO:0005524">
    <property type="term" value="F:ATP binding"/>
    <property type="evidence" value="ECO:0007669"/>
    <property type="project" value="UniProtKB-UniRule"/>
</dbReference>
<dbReference type="EMBL" id="JAKUCV010003908">
    <property type="protein sequence ID" value="KAJ4837186.1"/>
    <property type="molecule type" value="Genomic_DNA"/>
</dbReference>
<dbReference type="FunFam" id="1.10.510.10:FF:001023">
    <property type="entry name" value="Os07g0541700 protein"/>
    <property type="match status" value="1"/>
</dbReference>
<keyword evidence="19" id="KW-1185">Reference proteome</keyword>
<feature type="binding site" evidence="15">
    <location>
        <position position="59"/>
    </location>
    <ligand>
        <name>ATP</name>
        <dbReference type="ChEBI" id="CHEBI:30616"/>
    </ligand>
</feature>
<dbReference type="Pfam" id="PF00069">
    <property type="entry name" value="Pkinase"/>
    <property type="match status" value="1"/>
</dbReference>